<dbReference type="HOGENOM" id="CLU_017172_0_0_1"/>
<dbReference type="KEGG" id="cten:18246677"/>
<evidence type="ECO:0000256" key="7">
    <source>
        <dbReference type="ARBA" id="ARBA00022824"/>
    </source>
</evidence>
<sequence length="568" mass="63860">MILRFRSKQGTFRVSVDDNDMFSTAVNSVLAKIDCDISSLYISNRPNDKGSPAQELIDQTISSLNLKNGDMLYANYEERDSGISDVQTGTASISISNSRTTAVPTVSSTSSSVKQNELAVDKLLDSQDGLIPRSKSSMCRHGDKGMCEFCSPLPPWDKEYKEKNGIKHLSFYAYLKEINENKNNKNNATSYMSPLDNPSYKVNKNCPSGHLPYPKGICSKCQPPVITLQQQSFRMVDHVEFSDSQVLNRFIDSWRLSGTQRFGYLYGSYEPFDQVPLGIKAKVEFIYEPPQACELDGITLIPWENEEAIDALAAELNLYKVGVIFTDLTDSGLKNGSVLCKRHKDSYFLTNIEVAMAARNQLKYAYSTKYSNDRKFSSRFVTCVVSGGLNGEIEPRSYQVSVNAEALLEADIVTTSTQPSMMYINESNDTRYVPDVFYSKINEYGLEVKTNAKPAFPVDYLLVTLSDAMPKEPKPFFTSNSFVIEHRDFLGELQNLKALFNHLNNDIGDGSVLLDFHLLAYLLSTHILQEHEEKLLVQFVKERTQDAYLKLVESPGWMSLITILEQGS</sequence>
<dbReference type="GO" id="GO:0031625">
    <property type="term" value="F:ubiquitin protein ligase binding"/>
    <property type="evidence" value="ECO:0007669"/>
    <property type="project" value="TreeGrafter"/>
</dbReference>
<feature type="domain" description="MPN" evidence="10">
    <location>
        <begin position="239"/>
        <end position="376"/>
    </location>
</feature>
<dbReference type="Pfam" id="PF05020">
    <property type="entry name" value="zf-NPL4"/>
    <property type="match status" value="1"/>
</dbReference>
<dbReference type="STRING" id="590646.G3AYS4"/>
<evidence type="ECO:0000256" key="4">
    <source>
        <dbReference type="ARBA" id="ARBA00011025"/>
    </source>
</evidence>
<evidence type="ECO:0000313" key="12">
    <source>
        <dbReference type="Proteomes" id="UP000000707"/>
    </source>
</evidence>
<dbReference type="GO" id="GO:0031965">
    <property type="term" value="C:nuclear membrane"/>
    <property type="evidence" value="ECO:0007669"/>
    <property type="project" value="UniProtKB-SubCell"/>
</dbReference>
<evidence type="ECO:0000256" key="8">
    <source>
        <dbReference type="ARBA" id="ARBA00022927"/>
    </source>
</evidence>
<evidence type="ECO:0000256" key="9">
    <source>
        <dbReference type="ARBA" id="ARBA00023010"/>
    </source>
</evidence>
<reference evidence="11 12" key="1">
    <citation type="journal article" date="2011" name="Proc. Natl. Acad. Sci. U.S.A.">
        <title>Comparative genomics of xylose-fermenting fungi for enhanced biofuel production.</title>
        <authorList>
            <person name="Wohlbach D.J."/>
            <person name="Kuo A."/>
            <person name="Sato T.K."/>
            <person name="Potts K.M."/>
            <person name="Salamov A.A."/>
            <person name="LaButti K.M."/>
            <person name="Sun H."/>
            <person name="Clum A."/>
            <person name="Pangilinan J.L."/>
            <person name="Lindquist E.A."/>
            <person name="Lucas S."/>
            <person name="Lapidus A."/>
            <person name="Jin M."/>
            <person name="Gunawan C."/>
            <person name="Balan V."/>
            <person name="Dale B.E."/>
            <person name="Jeffries T.W."/>
            <person name="Zinkel R."/>
            <person name="Barry K.W."/>
            <person name="Grigoriev I.V."/>
            <person name="Gasch A.P."/>
        </authorList>
    </citation>
    <scope>NUCLEOTIDE SEQUENCE [LARGE SCALE GENOMIC DNA]</scope>
    <source>
        <strain evidence="12">ATCC 10573 / BCRC 21748 / CBS 615 / JCM 9827 / NBRC 10315 / NRRL Y-1498 / VKM Y-70</strain>
    </source>
</reference>
<evidence type="ECO:0000256" key="3">
    <source>
        <dbReference type="ARBA" id="ARBA00004556"/>
    </source>
</evidence>
<keyword evidence="9" id="KW-0811">Translocation</keyword>
<dbReference type="Proteomes" id="UP000000707">
    <property type="component" value="Unassembled WGS sequence"/>
</dbReference>
<dbReference type="PIRSF" id="PIRSF010052">
    <property type="entry name" value="Polyub_prc_Npl4"/>
    <property type="match status" value="1"/>
</dbReference>
<name>G3AYS4_CANTC</name>
<keyword evidence="8" id="KW-0813">Transport</keyword>
<keyword evidence="6" id="KW-0509">mRNA transport</keyword>
<dbReference type="PANTHER" id="PTHR12710">
    <property type="entry name" value="NUCLEAR PROTEIN LOCALIZATION 4"/>
    <property type="match status" value="1"/>
</dbReference>
<dbReference type="InterPro" id="IPR029071">
    <property type="entry name" value="Ubiquitin-like_domsf"/>
</dbReference>
<evidence type="ECO:0000256" key="1">
    <source>
        <dbReference type="ARBA" id="ARBA00004335"/>
    </source>
</evidence>
<dbReference type="PROSITE" id="PS50249">
    <property type="entry name" value="MPN"/>
    <property type="match status" value="1"/>
</dbReference>
<dbReference type="AlphaFoldDB" id="G3AYS4"/>
<dbReference type="GO" id="GO:0051028">
    <property type="term" value="P:mRNA transport"/>
    <property type="evidence" value="ECO:0007669"/>
    <property type="project" value="UniProtKB-KW"/>
</dbReference>
<dbReference type="GO" id="GO:0043130">
    <property type="term" value="F:ubiquitin binding"/>
    <property type="evidence" value="ECO:0007669"/>
    <property type="project" value="TreeGrafter"/>
</dbReference>
<evidence type="ECO:0000256" key="6">
    <source>
        <dbReference type="ARBA" id="ARBA00022816"/>
    </source>
</evidence>
<dbReference type="PANTHER" id="PTHR12710:SF0">
    <property type="entry name" value="NUCLEAR PROTEIN LOCALIZATION PROTEIN 4 HOMOLOG"/>
    <property type="match status" value="1"/>
</dbReference>
<dbReference type="GO" id="GO:0005789">
    <property type="term" value="C:endoplasmic reticulum membrane"/>
    <property type="evidence" value="ECO:0007669"/>
    <property type="project" value="UniProtKB-SubCell"/>
</dbReference>
<organism evidence="12">
    <name type="scientific">Candida tenuis (strain ATCC 10573 / BCRC 21748 / CBS 615 / JCM 9827 / NBRC 10315 / NRRL Y-1498 / VKM Y-70)</name>
    <name type="common">Yeast</name>
    <name type="synonym">Yamadazyma tenuis</name>
    <dbReference type="NCBI Taxonomy" id="590646"/>
    <lineage>
        <taxon>Eukaryota</taxon>
        <taxon>Fungi</taxon>
        <taxon>Dikarya</taxon>
        <taxon>Ascomycota</taxon>
        <taxon>Saccharomycotina</taxon>
        <taxon>Pichiomycetes</taxon>
        <taxon>Debaryomycetaceae</taxon>
        <taxon>Yamadazyma</taxon>
    </lineage>
</organism>
<dbReference type="Gene3D" id="3.10.20.90">
    <property type="entry name" value="Phosphatidylinositol 3-kinase Catalytic Subunit, Chain A, domain 1"/>
    <property type="match status" value="1"/>
</dbReference>
<accession>G3AYS4</accession>
<dbReference type="CDD" id="cd08061">
    <property type="entry name" value="MPN_NPL4"/>
    <property type="match status" value="1"/>
</dbReference>
<dbReference type="InterPro" id="IPR037518">
    <property type="entry name" value="MPN"/>
</dbReference>
<dbReference type="GO" id="GO:0048471">
    <property type="term" value="C:perinuclear region of cytoplasm"/>
    <property type="evidence" value="ECO:0007669"/>
    <property type="project" value="UniProtKB-SubCell"/>
</dbReference>
<evidence type="ECO:0000313" key="11">
    <source>
        <dbReference type="EMBL" id="EGV65918.1"/>
    </source>
</evidence>
<keyword evidence="8" id="KW-0653">Protein transport</keyword>
<evidence type="ECO:0000259" key="10">
    <source>
        <dbReference type="PROSITE" id="PS50249"/>
    </source>
</evidence>
<dbReference type="GO" id="GO:0015031">
    <property type="term" value="P:protein transport"/>
    <property type="evidence" value="ECO:0007669"/>
    <property type="project" value="UniProtKB-KW"/>
</dbReference>
<keyword evidence="7" id="KW-0256">Endoplasmic reticulum</keyword>
<comment type="similarity">
    <text evidence="4">Belongs to the NPL4 family.</text>
</comment>
<dbReference type="InterPro" id="IPR007716">
    <property type="entry name" value="NPL4_Zn-bd_put"/>
</dbReference>
<dbReference type="EMBL" id="GL996512">
    <property type="protein sequence ID" value="EGV65918.1"/>
    <property type="molecule type" value="Genomic_DNA"/>
</dbReference>
<dbReference type="GO" id="GO:0006511">
    <property type="term" value="P:ubiquitin-dependent protein catabolic process"/>
    <property type="evidence" value="ECO:0007669"/>
    <property type="project" value="InterPro"/>
</dbReference>
<dbReference type="eggNOG" id="KOG2834">
    <property type="taxonomic scope" value="Eukaryota"/>
</dbReference>
<proteinExistence type="inferred from homology"/>
<comment type="subcellular location">
    <subcellularLocation>
        <location evidence="3">Cytoplasm</location>
        <location evidence="3">Perinuclear region</location>
    </subcellularLocation>
    <subcellularLocation>
        <location evidence="2">Endoplasmic reticulum membrane</location>
        <topology evidence="2">Peripheral membrane protein</topology>
        <orientation evidence="2">Cytoplasmic side</orientation>
    </subcellularLocation>
    <subcellularLocation>
        <location evidence="1">Nucleus membrane</location>
        <topology evidence="1">Peripheral membrane protein</topology>
        <orientation evidence="1">Cytoplasmic side</orientation>
    </subcellularLocation>
</comment>
<keyword evidence="12" id="KW-1185">Reference proteome</keyword>
<dbReference type="InterPro" id="IPR007717">
    <property type="entry name" value="NPL4_C"/>
</dbReference>
<gene>
    <name evidence="11" type="ORF">CANTEDRAFT_112795</name>
</gene>
<dbReference type="SUPFAM" id="SSF54236">
    <property type="entry name" value="Ubiquitin-like"/>
    <property type="match status" value="1"/>
</dbReference>
<evidence type="ECO:0000256" key="5">
    <source>
        <dbReference type="ARBA" id="ARBA00019709"/>
    </source>
</evidence>
<dbReference type="OrthoDB" id="10251089at2759"/>
<evidence type="ECO:0000256" key="2">
    <source>
        <dbReference type="ARBA" id="ARBA00004397"/>
    </source>
</evidence>
<dbReference type="Pfam" id="PF05021">
    <property type="entry name" value="NPL4"/>
    <property type="match status" value="1"/>
</dbReference>
<protein>
    <recommendedName>
        <fullName evidence="5">Nuclear protein localization protein 4</fullName>
    </recommendedName>
</protein>
<dbReference type="GeneID" id="18246677"/>
<dbReference type="InterPro" id="IPR016563">
    <property type="entry name" value="Npl4"/>
</dbReference>